<sequence length="323" mass="37774">MLTSPQIVFLFMAFSQFILGIWGNGFLGLINCIHWIKRSKISLSDFIIMNLAFSRIFLQCVVVFDVINFVVFRDFYYGVTLSQIRETSWTLSNFLSIWLSTCLSVFYCLKIAIFSHHAFLWLKRRISQVIAGILLGCGLFFFFNTVLLIRKLNIYSSVVKMKLIANYTENIRRKEREFYTFHFLGFLSVLIPFIISLFSCLLLILSLRRHTRMMQHHVTAPRDVSTKAHVRATIVMFSFLLLFVFHFVILFIRTSIFLRYTYVIMVIELATPIYPSVHTFILILQNKNLKQAFLRLLWLKKGCIERRVGDLLPTSAREGGRAV</sequence>
<evidence type="ECO:0000256" key="8">
    <source>
        <dbReference type="ARBA" id="ARBA00023136"/>
    </source>
</evidence>
<keyword evidence="4 14" id="KW-0716">Sensory transduction</keyword>
<feature type="transmembrane region" description="Helical" evidence="15">
    <location>
        <begin position="6"/>
        <end position="36"/>
    </location>
</feature>
<evidence type="ECO:0000256" key="9">
    <source>
        <dbReference type="ARBA" id="ARBA00023170"/>
    </source>
</evidence>
<dbReference type="KEGG" id="pcw:110216159"/>
<keyword evidence="8 14" id="KW-0472">Membrane</keyword>
<evidence type="ECO:0000256" key="15">
    <source>
        <dbReference type="SAM" id="Phobius"/>
    </source>
</evidence>
<dbReference type="PANTHER" id="PTHR11394:SF49">
    <property type="entry name" value="TASTE RECEPTOR TYPE 2 MEMBER 3"/>
    <property type="match status" value="1"/>
</dbReference>
<keyword evidence="5 14" id="KW-0812">Transmembrane</keyword>
<feature type="domain" description="G-protein coupled receptors family 1 profile" evidence="16">
    <location>
        <begin position="23"/>
        <end position="282"/>
    </location>
</feature>
<feature type="transmembrane region" description="Helical" evidence="15">
    <location>
        <begin position="183"/>
        <end position="207"/>
    </location>
</feature>
<keyword evidence="11 14" id="KW-0807">Transducer</keyword>
<protein>
    <recommendedName>
        <fullName evidence="14">Taste receptor type 2</fullName>
    </recommendedName>
</protein>
<accession>A0A6P5LDI8</accession>
<organism evidence="17 18">
    <name type="scientific">Phascolarctos cinereus</name>
    <name type="common">Koala</name>
    <dbReference type="NCBI Taxonomy" id="38626"/>
    <lineage>
        <taxon>Eukaryota</taxon>
        <taxon>Metazoa</taxon>
        <taxon>Chordata</taxon>
        <taxon>Craniata</taxon>
        <taxon>Vertebrata</taxon>
        <taxon>Euteleostomi</taxon>
        <taxon>Mammalia</taxon>
        <taxon>Metatheria</taxon>
        <taxon>Diprotodontia</taxon>
        <taxon>Phascolarctidae</taxon>
        <taxon>Phascolarctos</taxon>
    </lineage>
</organism>
<evidence type="ECO:0000313" key="17">
    <source>
        <dbReference type="Proteomes" id="UP000515140"/>
    </source>
</evidence>
<feature type="transmembrane region" description="Helical" evidence="15">
    <location>
        <begin position="260"/>
        <end position="284"/>
    </location>
</feature>
<keyword evidence="6 15" id="KW-1133">Transmembrane helix</keyword>
<dbReference type="SUPFAM" id="SSF81321">
    <property type="entry name" value="Family A G protein-coupled receptor-like"/>
    <property type="match status" value="1"/>
</dbReference>
<dbReference type="Proteomes" id="UP000515140">
    <property type="component" value="Unplaced"/>
</dbReference>
<reference evidence="18" key="1">
    <citation type="submission" date="2025-08" db="UniProtKB">
        <authorList>
            <consortium name="RefSeq"/>
        </authorList>
    </citation>
    <scope>IDENTIFICATION</scope>
    <source>
        <tissue evidence="18">Spleen</tissue>
    </source>
</reference>
<evidence type="ECO:0000256" key="2">
    <source>
        <dbReference type="ARBA" id="ARBA00007376"/>
    </source>
</evidence>
<dbReference type="InParanoid" id="A0A6P5LDI8"/>
<comment type="function">
    <text evidence="12">Gustducin-coupled receptor implicated in the perception of bitter compounds in the oral cavity and the gastrointestinal tract. Signals through PLCB2 and the calcium-regulated cation channel TRPM5.</text>
</comment>
<dbReference type="FunFam" id="1.20.1070.10:FF:000055">
    <property type="entry name" value="Taste receptor type 2"/>
    <property type="match status" value="1"/>
</dbReference>
<evidence type="ECO:0000256" key="4">
    <source>
        <dbReference type="ARBA" id="ARBA00022606"/>
    </source>
</evidence>
<dbReference type="RefSeq" id="XP_020853631.1">
    <property type="nucleotide sequence ID" value="XM_020997972.1"/>
</dbReference>
<evidence type="ECO:0000256" key="12">
    <source>
        <dbReference type="ARBA" id="ARBA00025304"/>
    </source>
</evidence>
<comment type="subcellular location">
    <subcellularLocation>
        <location evidence="1 14">Membrane</location>
        <topology evidence="1 14">Multi-pass membrane protein</topology>
    </subcellularLocation>
</comment>
<feature type="transmembrane region" description="Helical" evidence="15">
    <location>
        <begin position="228"/>
        <end position="254"/>
    </location>
</feature>
<dbReference type="GeneID" id="110216159"/>
<evidence type="ECO:0000256" key="1">
    <source>
        <dbReference type="ARBA" id="ARBA00004141"/>
    </source>
</evidence>
<feature type="transmembrane region" description="Helical" evidence="15">
    <location>
        <begin position="129"/>
        <end position="149"/>
    </location>
</feature>
<evidence type="ECO:0000259" key="16">
    <source>
        <dbReference type="PROSITE" id="PS50262"/>
    </source>
</evidence>
<keyword evidence="9 14" id="KW-0675">Receptor</keyword>
<evidence type="ECO:0000313" key="18">
    <source>
        <dbReference type="RefSeq" id="XP_020853631.1"/>
    </source>
</evidence>
<evidence type="ECO:0000256" key="13">
    <source>
        <dbReference type="RuleBase" id="RU004423"/>
    </source>
</evidence>
<evidence type="ECO:0000256" key="10">
    <source>
        <dbReference type="ARBA" id="ARBA00023180"/>
    </source>
</evidence>
<evidence type="ECO:0000256" key="3">
    <source>
        <dbReference type="ARBA" id="ARBA00022480"/>
    </source>
</evidence>
<gene>
    <name evidence="18" type="primary">LOC110216159</name>
</gene>
<dbReference type="Gene3D" id="1.20.1070.10">
    <property type="entry name" value="Rhodopsin 7-helix transmembrane proteins"/>
    <property type="match status" value="1"/>
</dbReference>
<proteinExistence type="inferred from homology"/>
<evidence type="ECO:0000256" key="11">
    <source>
        <dbReference type="ARBA" id="ARBA00023224"/>
    </source>
</evidence>
<dbReference type="GO" id="GO:0016020">
    <property type="term" value="C:membrane"/>
    <property type="evidence" value="ECO:0007669"/>
    <property type="project" value="UniProtKB-SubCell"/>
</dbReference>
<dbReference type="PROSITE" id="PS50262">
    <property type="entry name" value="G_PROTEIN_RECEP_F1_2"/>
    <property type="match status" value="1"/>
</dbReference>
<keyword evidence="17" id="KW-1185">Reference proteome</keyword>
<dbReference type="InterPro" id="IPR017452">
    <property type="entry name" value="GPCR_Rhodpsn_7TM"/>
</dbReference>
<feature type="transmembrane region" description="Helical" evidence="15">
    <location>
        <begin position="56"/>
        <end position="77"/>
    </location>
</feature>
<comment type="similarity">
    <text evidence="2 13">Belongs to the G-protein coupled receptor T2R family.</text>
</comment>
<dbReference type="GO" id="GO:0033038">
    <property type="term" value="F:bitter taste receptor activity"/>
    <property type="evidence" value="ECO:0007669"/>
    <property type="project" value="InterPro"/>
</dbReference>
<dbReference type="PANTHER" id="PTHR11394">
    <property type="entry name" value="TASTE RECEPTOR TYPE 2"/>
    <property type="match status" value="1"/>
</dbReference>
<name>A0A6P5LDI8_PHACI</name>
<feature type="transmembrane region" description="Helical" evidence="15">
    <location>
        <begin position="97"/>
        <end position="122"/>
    </location>
</feature>
<keyword evidence="7 14" id="KW-0297">G-protein coupled receptor</keyword>
<dbReference type="Pfam" id="PF05296">
    <property type="entry name" value="TAS2R"/>
    <property type="match status" value="1"/>
</dbReference>
<keyword evidence="10" id="KW-0325">Glycoprotein</keyword>
<evidence type="ECO:0000256" key="7">
    <source>
        <dbReference type="ARBA" id="ARBA00023040"/>
    </source>
</evidence>
<evidence type="ECO:0000256" key="6">
    <source>
        <dbReference type="ARBA" id="ARBA00022989"/>
    </source>
</evidence>
<evidence type="ECO:0000256" key="5">
    <source>
        <dbReference type="ARBA" id="ARBA00022692"/>
    </source>
</evidence>
<keyword evidence="3 14" id="KW-0919">Taste</keyword>
<dbReference type="GO" id="GO:0004930">
    <property type="term" value="F:G protein-coupled receptor activity"/>
    <property type="evidence" value="ECO:0007669"/>
    <property type="project" value="UniProtKB-KW"/>
</dbReference>
<dbReference type="AlphaFoldDB" id="A0A6P5LDI8"/>
<dbReference type="InterPro" id="IPR007960">
    <property type="entry name" value="TAS2R"/>
</dbReference>
<evidence type="ECO:0000256" key="14">
    <source>
        <dbReference type="RuleBase" id="RU004424"/>
    </source>
</evidence>